<feature type="binding site" evidence="7">
    <location>
        <begin position="92"/>
        <end position="95"/>
    </location>
    <ligand>
        <name>substrate</name>
    </ligand>
</feature>
<dbReference type="RefSeq" id="WP_317996415.1">
    <property type="nucleotide sequence ID" value="NZ_AP025523.1"/>
</dbReference>
<dbReference type="CDD" id="cd01638">
    <property type="entry name" value="CysQ"/>
    <property type="match status" value="1"/>
</dbReference>
<accession>A0AAN2C8W8</accession>
<feature type="binding site" evidence="7">
    <location>
        <position position="72"/>
    </location>
    <ligand>
        <name>substrate</name>
    </ligand>
</feature>
<dbReference type="Gene3D" id="3.40.190.80">
    <property type="match status" value="1"/>
</dbReference>
<dbReference type="InterPro" id="IPR006240">
    <property type="entry name" value="CysQ"/>
</dbReference>
<evidence type="ECO:0000256" key="3">
    <source>
        <dbReference type="ARBA" id="ARBA00022475"/>
    </source>
</evidence>
<comment type="cofactor">
    <cofactor evidence="7 8">
        <name>Mg(2+)</name>
        <dbReference type="ChEBI" id="CHEBI:18420"/>
    </cofactor>
</comment>
<keyword evidence="7 8" id="KW-0460">Magnesium</keyword>
<keyword evidence="3 7" id="KW-1003">Cell membrane</keyword>
<feature type="binding site" evidence="7 8">
    <location>
        <position position="93"/>
    </location>
    <ligand>
        <name>Mg(2+)</name>
        <dbReference type="ChEBI" id="CHEBI:18420"/>
        <label>2</label>
    </ligand>
</feature>
<keyword evidence="6 7" id="KW-0472">Membrane</keyword>
<keyword evidence="5 7" id="KW-0378">Hydrolase</keyword>
<feature type="binding site" evidence="7">
    <location>
        <position position="213"/>
    </location>
    <ligand>
        <name>Mg(2+)</name>
        <dbReference type="ChEBI" id="CHEBI:18420"/>
        <label>2</label>
    </ligand>
</feature>
<dbReference type="Gene3D" id="3.30.540.10">
    <property type="entry name" value="Fructose-1,6-Bisphosphatase, subunit A, domain 1"/>
    <property type="match status" value="1"/>
</dbReference>
<dbReference type="InterPro" id="IPR020550">
    <property type="entry name" value="Inositol_monophosphatase_CS"/>
</dbReference>
<comment type="similarity">
    <text evidence="2 7">Belongs to the inositol monophosphatase superfamily. CysQ family.</text>
</comment>
<evidence type="ECO:0000256" key="2">
    <source>
        <dbReference type="ARBA" id="ARBA00005289"/>
    </source>
</evidence>
<keyword evidence="7 8" id="KW-0479">Metal-binding</keyword>
<dbReference type="InterPro" id="IPR050725">
    <property type="entry name" value="CysQ/Inositol_MonoPase"/>
</dbReference>
<evidence type="ECO:0000256" key="8">
    <source>
        <dbReference type="PIRSR" id="PIRSR600760-2"/>
    </source>
</evidence>
<gene>
    <name evidence="7" type="primary">cysQ</name>
    <name evidence="9" type="ORF">WPS_06440</name>
</gene>
<evidence type="ECO:0000256" key="5">
    <source>
        <dbReference type="ARBA" id="ARBA00022801"/>
    </source>
</evidence>
<organism evidence="9 10">
    <name type="scientific">Vulcanimicrobium alpinum</name>
    <dbReference type="NCBI Taxonomy" id="3016050"/>
    <lineage>
        <taxon>Bacteria</taxon>
        <taxon>Bacillati</taxon>
        <taxon>Vulcanimicrobiota</taxon>
        <taxon>Vulcanimicrobiia</taxon>
        <taxon>Vulcanimicrobiales</taxon>
        <taxon>Vulcanimicrobiaceae</taxon>
        <taxon>Vulcanimicrobium</taxon>
    </lineage>
</organism>
<keyword evidence="10" id="KW-1185">Reference proteome</keyword>
<feature type="binding site" evidence="7 8">
    <location>
        <position position="90"/>
    </location>
    <ligand>
        <name>Mg(2+)</name>
        <dbReference type="ChEBI" id="CHEBI:18420"/>
        <label>2</label>
    </ligand>
</feature>
<dbReference type="GO" id="GO:0000287">
    <property type="term" value="F:magnesium ion binding"/>
    <property type="evidence" value="ECO:0007669"/>
    <property type="project" value="UniProtKB-UniRule"/>
</dbReference>
<dbReference type="EC" id="3.1.3.7" evidence="7"/>
<comment type="subcellular location">
    <subcellularLocation>
        <location evidence="7">Cell membrane</location>
        <topology evidence="7">Peripheral membrane protein</topology>
        <orientation evidence="7">Cytoplasmic side</orientation>
    </subcellularLocation>
</comment>
<dbReference type="GO" id="GO:0050427">
    <property type="term" value="P:3'-phosphoadenosine 5'-phosphosulfate metabolic process"/>
    <property type="evidence" value="ECO:0007669"/>
    <property type="project" value="TreeGrafter"/>
</dbReference>
<dbReference type="AlphaFoldDB" id="A0AAN2C8W8"/>
<dbReference type="PANTHER" id="PTHR43028">
    <property type="entry name" value="3'(2'),5'-BISPHOSPHATE NUCLEOTIDASE 1"/>
    <property type="match status" value="1"/>
</dbReference>
<evidence type="ECO:0000313" key="10">
    <source>
        <dbReference type="Proteomes" id="UP001317532"/>
    </source>
</evidence>
<dbReference type="NCBIfam" id="TIGR01331">
    <property type="entry name" value="bisphos_cysQ"/>
    <property type="match status" value="1"/>
</dbReference>
<reference evidence="9 10" key="1">
    <citation type="journal article" date="2022" name="ISME Commun">
        <title>Vulcanimicrobium alpinus gen. nov. sp. nov., the first cultivated representative of the candidate phylum 'Eremiobacterota', is a metabolically versatile aerobic anoxygenic phototroph.</title>
        <authorList>
            <person name="Yabe S."/>
            <person name="Muto K."/>
            <person name="Abe K."/>
            <person name="Yokota A."/>
            <person name="Staudigel H."/>
            <person name="Tebo B.M."/>
        </authorList>
    </citation>
    <scope>NUCLEOTIDE SEQUENCE [LARGE SCALE GENOMIC DNA]</scope>
    <source>
        <strain evidence="9 10">WC8-2</strain>
    </source>
</reference>
<feature type="binding site" evidence="8">
    <location>
        <position position="213"/>
    </location>
    <ligand>
        <name>Mg(2+)</name>
        <dbReference type="ChEBI" id="CHEBI:18420"/>
        <label>1</label>
        <note>catalytic</note>
    </ligand>
</feature>
<feature type="binding site" evidence="8">
    <location>
        <position position="72"/>
    </location>
    <ligand>
        <name>Mg(2+)</name>
        <dbReference type="ChEBI" id="CHEBI:18420"/>
        <label>1</label>
        <note>catalytic</note>
    </ligand>
</feature>
<proteinExistence type="inferred from homology"/>
<dbReference type="SUPFAM" id="SSF56655">
    <property type="entry name" value="Carbohydrate phosphatase"/>
    <property type="match status" value="1"/>
</dbReference>
<name>A0AAN2C8W8_UNVUL</name>
<comment type="function">
    <text evidence="7">Converts adenosine-3',5'-bisphosphate (PAP) to AMP.</text>
</comment>
<feature type="binding site" evidence="7">
    <location>
        <position position="213"/>
    </location>
    <ligand>
        <name>substrate</name>
    </ligand>
</feature>
<evidence type="ECO:0000256" key="7">
    <source>
        <dbReference type="HAMAP-Rule" id="MF_02095"/>
    </source>
</evidence>
<dbReference type="GO" id="GO:0005886">
    <property type="term" value="C:plasma membrane"/>
    <property type="evidence" value="ECO:0007669"/>
    <property type="project" value="UniProtKB-SubCell"/>
</dbReference>
<dbReference type="KEGG" id="vab:WPS_06440"/>
<dbReference type="GO" id="GO:0052834">
    <property type="term" value="F:inositol monophosphate phosphatase activity"/>
    <property type="evidence" value="ECO:0007669"/>
    <property type="project" value="UniProtKB-EC"/>
</dbReference>
<dbReference type="InterPro" id="IPR000760">
    <property type="entry name" value="Inositol_monophosphatase-like"/>
</dbReference>
<feature type="binding site" evidence="7">
    <location>
        <position position="92"/>
    </location>
    <ligand>
        <name>Mg(2+)</name>
        <dbReference type="ChEBI" id="CHEBI:18420"/>
        <label>1</label>
    </ligand>
</feature>
<dbReference type="PRINTS" id="PR00377">
    <property type="entry name" value="IMPHPHTASES"/>
</dbReference>
<dbReference type="GO" id="GO:0046854">
    <property type="term" value="P:phosphatidylinositol phosphate biosynthetic process"/>
    <property type="evidence" value="ECO:0007669"/>
    <property type="project" value="InterPro"/>
</dbReference>
<evidence type="ECO:0000256" key="6">
    <source>
        <dbReference type="ARBA" id="ARBA00023136"/>
    </source>
</evidence>
<dbReference type="PANTHER" id="PTHR43028:SF5">
    <property type="entry name" value="3'(2'),5'-BISPHOSPHATE NUCLEOTIDASE 1"/>
    <property type="match status" value="1"/>
</dbReference>
<dbReference type="PROSITE" id="PS00630">
    <property type="entry name" value="IMP_2"/>
    <property type="match status" value="1"/>
</dbReference>
<protein>
    <recommendedName>
        <fullName evidence="7">3'(2'),5'-bisphosphate nucleotidase CysQ</fullName>
        <ecNumber evidence="7">3.1.3.7</ecNumber>
    </recommendedName>
    <alternativeName>
        <fullName evidence="7">3'(2'),5-bisphosphonucleoside 3'(2')-phosphohydrolase</fullName>
    </alternativeName>
    <alternativeName>
        <fullName evidence="7">3'-phosphoadenosine 5'-phosphate phosphatase</fullName>
        <shortName evidence="7">PAP phosphatase</shortName>
    </alternativeName>
</protein>
<comment type="catalytic activity">
    <reaction evidence="1">
        <text>a myo-inositol phosphate + H2O = myo-inositol + phosphate</text>
        <dbReference type="Rhea" id="RHEA:24056"/>
        <dbReference type="ChEBI" id="CHEBI:15377"/>
        <dbReference type="ChEBI" id="CHEBI:17268"/>
        <dbReference type="ChEBI" id="CHEBI:43474"/>
        <dbReference type="ChEBI" id="CHEBI:84139"/>
        <dbReference type="EC" id="3.1.3.25"/>
    </reaction>
</comment>
<comment type="catalytic activity">
    <reaction evidence="7">
        <text>adenosine 3',5'-bisphosphate + H2O = AMP + phosphate</text>
        <dbReference type="Rhea" id="RHEA:10040"/>
        <dbReference type="ChEBI" id="CHEBI:15377"/>
        <dbReference type="ChEBI" id="CHEBI:43474"/>
        <dbReference type="ChEBI" id="CHEBI:58343"/>
        <dbReference type="ChEBI" id="CHEBI:456215"/>
        <dbReference type="EC" id="3.1.3.7"/>
    </reaction>
</comment>
<keyword evidence="4" id="KW-0997">Cell inner membrane</keyword>
<feature type="binding site" evidence="7">
    <location>
        <position position="72"/>
    </location>
    <ligand>
        <name>Mg(2+)</name>
        <dbReference type="ChEBI" id="CHEBI:18420"/>
        <label>1</label>
    </ligand>
</feature>
<evidence type="ECO:0000256" key="4">
    <source>
        <dbReference type="ARBA" id="ARBA00022519"/>
    </source>
</evidence>
<feature type="binding site" evidence="7">
    <location>
        <position position="90"/>
    </location>
    <ligand>
        <name>Mg(2+)</name>
        <dbReference type="ChEBI" id="CHEBI:18420"/>
        <label>1</label>
    </ligand>
</feature>
<dbReference type="HAMAP" id="MF_02095">
    <property type="entry name" value="CysQ"/>
    <property type="match status" value="1"/>
</dbReference>
<evidence type="ECO:0000313" key="9">
    <source>
        <dbReference type="EMBL" id="BDE05368.1"/>
    </source>
</evidence>
<dbReference type="GO" id="GO:0000103">
    <property type="term" value="P:sulfate assimilation"/>
    <property type="evidence" value="ECO:0007669"/>
    <property type="project" value="TreeGrafter"/>
</dbReference>
<dbReference type="Pfam" id="PF00459">
    <property type="entry name" value="Inositol_P"/>
    <property type="match status" value="1"/>
</dbReference>
<feature type="binding site" evidence="8">
    <location>
        <position position="92"/>
    </location>
    <ligand>
        <name>Mg(2+)</name>
        <dbReference type="ChEBI" id="CHEBI:18420"/>
        <label>1</label>
        <note>catalytic</note>
    </ligand>
</feature>
<dbReference type="GO" id="GO:0008441">
    <property type="term" value="F:3'(2'),5'-bisphosphate nucleotidase activity"/>
    <property type="evidence" value="ECO:0007669"/>
    <property type="project" value="UniProtKB-UniRule"/>
</dbReference>
<sequence>MLLRAGAAALLTDVVTIARNAGDAILRIERDGAGDVRRKHDESMLTQADLVAESLIARALAARDPQTPIISEEGRCDAHGGAPSRFWLVDPLDGTREFIAGNGEYTVNIALVEDGEAVLGVVHAPALETTYAAARGLGAQRIAAGTSQPIRARAGGELVVVASRSHPGPLLDRFLAALPPHRTVAMGSALKLCAVADGTALLYPRLGPTCWWDTAAAHAVVAESGATVVALDNAPLRYAGSDVRNPPFVCSALPRSTWERAAEAVGAELR</sequence>
<evidence type="ECO:0000256" key="1">
    <source>
        <dbReference type="ARBA" id="ARBA00001033"/>
    </source>
</evidence>
<dbReference type="Proteomes" id="UP001317532">
    <property type="component" value="Chromosome"/>
</dbReference>
<dbReference type="EMBL" id="AP025523">
    <property type="protein sequence ID" value="BDE05368.1"/>
    <property type="molecule type" value="Genomic_DNA"/>
</dbReference>